<dbReference type="EMBL" id="CAJVPT010023908">
    <property type="protein sequence ID" value="CAG8667845.1"/>
    <property type="molecule type" value="Genomic_DNA"/>
</dbReference>
<feature type="non-terminal residue" evidence="1">
    <location>
        <position position="1"/>
    </location>
</feature>
<evidence type="ECO:0000313" key="2">
    <source>
        <dbReference type="Proteomes" id="UP000789525"/>
    </source>
</evidence>
<protein>
    <submittedName>
        <fullName evidence="1">12886_t:CDS:1</fullName>
    </submittedName>
</protein>
<gene>
    <name evidence="1" type="ORF">ACOLOM_LOCUS8835</name>
</gene>
<proteinExistence type="predicted"/>
<comment type="caution">
    <text evidence="1">The sequence shown here is derived from an EMBL/GenBank/DDBJ whole genome shotgun (WGS) entry which is preliminary data.</text>
</comment>
<reference evidence="1" key="1">
    <citation type="submission" date="2021-06" db="EMBL/GenBank/DDBJ databases">
        <authorList>
            <person name="Kallberg Y."/>
            <person name="Tangrot J."/>
            <person name="Rosling A."/>
        </authorList>
    </citation>
    <scope>NUCLEOTIDE SEQUENCE</scope>
    <source>
        <strain evidence="1">CL356</strain>
    </source>
</reference>
<evidence type="ECO:0000313" key="1">
    <source>
        <dbReference type="EMBL" id="CAG8667845.1"/>
    </source>
</evidence>
<keyword evidence="2" id="KW-1185">Reference proteome</keyword>
<name>A0ACA9NPA1_9GLOM</name>
<dbReference type="Proteomes" id="UP000789525">
    <property type="component" value="Unassembled WGS sequence"/>
</dbReference>
<accession>A0ACA9NPA1</accession>
<organism evidence="1 2">
    <name type="scientific">Acaulospora colombiana</name>
    <dbReference type="NCBI Taxonomy" id="27376"/>
    <lineage>
        <taxon>Eukaryota</taxon>
        <taxon>Fungi</taxon>
        <taxon>Fungi incertae sedis</taxon>
        <taxon>Mucoromycota</taxon>
        <taxon>Glomeromycotina</taxon>
        <taxon>Glomeromycetes</taxon>
        <taxon>Diversisporales</taxon>
        <taxon>Acaulosporaceae</taxon>
        <taxon>Acaulospora</taxon>
    </lineage>
</organism>
<sequence length="80" mass="9432">YLLKEQVRMSSQKYTGRVRAMDRIQETIRKTSDFLHDIHRIMVLVREYCPAEEPMGRRAGEALRHLSSLLRRQATTKTNS</sequence>